<reference evidence="2 3" key="1">
    <citation type="submission" date="2018-10" db="EMBL/GenBank/DDBJ databases">
        <title>Draft genome sequence of Bacillus salarius IM0101, isolated from a hypersaline soil in Inner Mongolia, China.</title>
        <authorList>
            <person name="Yamprayoonswat W."/>
            <person name="Boonvisut S."/>
            <person name="Jumpathong W."/>
            <person name="Sittihan S."/>
            <person name="Ruangsuj P."/>
            <person name="Wanthongcharoen S."/>
            <person name="Thongpramul N."/>
            <person name="Pimmason S."/>
            <person name="Yu B."/>
            <person name="Yasawong M."/>
        </authorList>
    </citation>
    <scope>NUCLEOTIDE SEQUENCE [LARGE SCALE GENOMIC DNA]</scope>
    <source>
        <strain evidence="2 3">IM0101</strain>
    </source>
</reference>
<name>A0A428MSW9_9BACI</name>
<keyword evidence="1" id="KW-0812">Transmembrane</keyword>
<sequence length="108" mass="12755">MGYVIFASILMAVIFLIWTKINYSESKSLMRKSERFYEKQAEKEAEYRSIKAARVYLTNGQVDVLYTAKMWAFGDGLYAIYNKEDKAVGIYPERQVDRIIFERNKEDE</sequence>
<dbReference type="AlphaFoldDB" id="A0A428MSW9"/>
<gene>
    <name evidence="2" type="ORF">D7Z54_32345</name>
</gene>
<comment type="caution">
    <text evidence="2">The sequence shown here is derived from an EMBL/GenBank/DDBJ whole genome shotgun (WGS) entry which is preliminary data.</text>
</comment>
<keyword evidence="1" id="KW-1133">Transmembrane helix</keyword>
<evidence type="ECO:0000313" key="2">
    <source>
        <dbReference type="EMBL" id="RSL29230.1"/>
    </source>
</evidence>
<proteinExistence type="predicted"/>
<keyword evidence="1" id="KW-0472">Membrane</keyword>
<protein>
    <submittedName>
        <fullName evidence="2">Uncharacterized protein</fullName>
    </submittedName>
</protein>
<evidence type="ECO:0000313" key="3">
    <source>
        <dbReference type="Proteomes" id="UP000275076"/>
    </source>
</evidence>
<keyword evidence="3" id="KW-1185">Reference proteome</keyword>
<dbReference type="RefSeq" id="WP_125562916.1">
    <property type="nucleotide sequence ID" value="NZ_RBVX01000083.1"/>
</dbReference>
<organism evidence="2 3">
    <name type="scientific">Salibacterium salarium</name>
    <dbReference type="NCBI Taxonomy" id="284579"/>
    <lineage>
        <taxon>Bacteria</taxon>
        <taxon>Bacillati</taxon>
        <taxon>Bacillota</taxon>
        <taxon>Bacilli</taxon>
        <taxon>Bacillales</taxon>
        <taxon>Bacillaceae</taxon>
    </lineage>
</organism>
<feature type="transmembrane region" description="Helical" evidence="1">
    <location>
        <begin position="6"/>
        <end position="23"/>
    </location>
</feature>
<accession>A0A428MSW9</accession>
<evidence type="ECO:0000256" key="1">
    <source>
        <dbReference type="SAM" id="Phobius"/>
    </source>
</evidence>
<dbReference type="EMBL" id="RBVX01000083">
    <property type="protein sequence ID" value="RSL29230.1"/>
    <property type="molecule type" value="Genomic_DNA"/>
</dbReference>
<dbReference type="Proteomes" id="UP000275076">
    <property type="component" value="Unassembled WGS sequence"/>
</dbReference>